<evidence type="ECO:0000256" key="3">
    <source>
        <dbReference type="SAM" id="SignalP"/>
    </source>
</evidence>
<sequence length="103" mass="10947">MAKVVLYLALFSLVAVISYGAPERRGVCLSMCGPYGVKCPSGYDCKGNGCGHQCYRSPDYVQPEGCVLRSCPGQCLLGFTKDSQGCDTCECDYSALHSSNQGA</sequence>
<organism evidence="5 6">
    <name type="scientific">Mizuhopecten yessoensis</name>
    <name type="common">Japanese scallop</name>
    <name type="synonym">Patinopecten yessoensis</name>
    <dbReference type="NCBI Taxonomy" id="6573"/>
    <lineage>
        <taxon>Eukaryota</taxon>
        <taxon>Metazoa</taxon>
        <taxon>Spiralia</taxon>
        <taxon>Lophotrochozoa</taxon>
        <taxon>Mollusca</taxon>
        <taxon>Bivalvia</taxon>
        <taxon>Autobranchia</taxon>
        <taxon>Pteriomorphia</taxon>
        <taxon>Pectinida</taxon>
        <taxon>Pectinoidea</taxon>
        <taxon>Pectinidae</taxon>
        <taxon>Mizuhopecten</taxon>
    </lineage>
</organism>
<reference evidence="5 6" key="1">
    <citation type="journal article" date="2017" name="Nat. Ecol. Evol.">
        <title>Scallop genome provides insights into evolution of bilaterian karyotype and development.</title>
        <authorList>
            <person name="Wang S."/>
            <person name="Zhang J."/>
            <person name="Jiao W."/>
            <person name="Li J."/>
            <person name="Xun X."/>
            <person name="Sun Y."/>
            <person name="Guo X."/>
            <person name="Huan P."/>
            <person name="Dong B."/>
            <person name="Zhang L."/>
            <person name="Hu X."/>
            <person name="Sun X."/>
            <person name="Wang J."/>
            <person name="Zhao C."/>
            <person name="Wang Y."/>
            <person name="Wang D."/>
            <person name="Huang X."/>
            <person name="Wang R."/>
            <person name="Lv J."/>
            <person name="Li Y."/>
            <person name="Zhang Z."/>
            <person name="Liu B."/>
            <person name="Lu W."/>
            <person name="Hui Y."/>
            <person name="Liang J."/>
            <person name="Zhou Z."/>
            <person name="Hou R."/>
            <person name="Li X."/>
            <person name="Liu Y."/>
            <person name="Li H."/>
            <person name="Ning X."/>
            <person name="Lin Y."/>
            <person name="Zhao L."/>
            <person name="Xing Q."/>
            <person name="Dou J."/>
            <person name="Li Y."/>
            <person name="Mao J."/>
            <person name="Guo H."/>
            <person name="Dou H."/>
            <person name="Li T."/>
            <person name="Mu C."/>
            <person name="Jiang W."/>
            <person name="Fu Q."/>
            <person name="Fu X."/>
            <person name="Miao Y."/>
            <person name="Liu J."/>
            <person name="Yu Q."/>
            <person name="Li R."/>
            <person name="Liao H."/>
            <person name="Li X."/>
            <person name="Kong Y."/>
            <person name="Jiang Z."/>
            <person name="Chourrout D."/>
            <person name="Li R."/>
            <person name="Bao Z."/>
        </authorList>
    </citation>
    <scope>NUCLEOTIDE SEQUENCE [LARGE SCALE GENOMIC DNA]</scope>
    <source>
        <strain evidence="5 6">PY_sf001</strain>
    </source>
</reference>
<dbReference type="AlphaFoldDB" id="A0A210Q3X2"/>
<keyword evidence="6" id="KW-1185">Reference proteome</keyword>
<feature type="chain" id="PRO_5013233526" description="Antistasin-like domain-containing protein" evidence="3">
    <location>
        <begin position="21"/>
        <end position="103"/>
    </location>
</feature>
<dbReference type="Proteomes" id="UP000242188">
    <property type="component" value="Unassembled WGS sequence"/>
</dbReference>
<proteinExistence type="predicted"/>
<keyword evidence="1" id="KW-0646">Protease inhibitor</keyword>
<dbReference type="Gene3D" id="2.10.22.10">
    <property type="entry name" value="Antistasin, domain 1"/>
    <property type="match status" value="1"/>
</dbReference>
<evidence type="ECO:0000313" key="6">
    <source>
        <dbReference type="Proteomes" id="UP000242188"/>
    </source>
</evidence>
<gene>
    <name evidence="5" type="ORF">KP79_PYT10053</name>
</gene>
<dbReference type="GO" id="GO:0004867">
    <property type="term" value="F:serine-type endopeptidase inhibitor activity"/>
    <property type="evidence" value="ECO:0007669"/>
    <property type="project" value="UniProtKB-KW"/>
</dbReference>
<evidence type="ECO:0000256" key="1">
    <source>
        <dbReference type="ARBA" id="ARBA00022690"/>
    </source>
</evidence>
<dbReference type="OrthoDB" id="6157973at2759"/>
<dbReference type="SUPFAM" id="SSF57262">
    <property type="entry name" value="Leech antihemostatic proteins"/>
    <property type="match status" value="1"/>
</dbReference>
<feature type="signal peptide" evidence="3">
    <location>
        <begin position="1"/>
        <end position="20"/>
    </location>
</feature>
<keyword evidence="3" id="KW-0732">Signal</keyword>
<name>A0A210Q3X2_MIZYE</name>
<comment type="caution">
    <text evidence="5">The sequence shown here is derived from an EMBL/GenBank/DDBJ whole genome shotgun (WGS) entry which is preliminary data.</text>
</comment>
<accession>A0A210Q3X2</accession>
<dbReference type="Pfam" id="PF02822">
    <property type="entry name" value="Antistasin"/>
    <property type="match status" value="1"/>
</dbReference>
<dbReference type="EMBL" id="NEDP02005114">
    <property type="protein sequence ID" value="OWF43379.1"/>
    <property type="molecule type" value="Genomic_DNA"/>
</dbReference>
<feature type="domain" description="Antistasin-like" evidence="4">
    <location>
        <begin position="66"/>
        <end position="91"/>
    </location>
</feature>
<protein>
    <recommendedName>
        <fullName evidence="4">Antistasin-like domain-containing protein</fullName>
    </recommendedName>
</protein>
<dbReference type="InterPro" id="IPR004094">
    <property type="entry name" value="Antistasin-like"/>
</dbReference>
<keyword evidence="2" id="KW-0722">Serine protease inhibitor</keyword>
<evidence type="ECO:0000256" key="2">
    <source>
        <dbReference type="ARBA" id="ARBA00022900"/>
    </source>
</evidence>
<evidence type="ECO:0000259" key="4">
    <source>
        <dbReference type="Pfam" id="PF02822"/>
    </source>
</evidence>
<evidence type="ECO:0000313" key="5">
    <source>
        <dbReference type="EMBL" id="OWF43379.1"/>
    </source>
</evidence>
<dbReference type="InterPro" id="IPR011061">
    <property type="entry name" value="Hirudin/antistatin"/>
</dbReference>